<accession>A0A6J4TXH0</accession>
<name>A0A6J4TXH0_9ACTN</name>
<evidence type="ECO:0000256" key="1">
    <source>
        <dbReference type="SAM" id="MobiDB-lite"/>
    </source>
</evidence>
<feature type="compositionally biased region" description="Basic residues" evidence="1">
    <location>
        <begin position="31"/>
        <end position="41"/>
    </location>
</feature>
<feature type="compositionally biased region" description="Basic residues" evidence="1">
    <location>
        <begin position="1"/>
        <end position="19"/>
    </location>
</feature>
<keyword evidence="2" id="KW-0560">Oxidoreductase</keyword>
<feature type="compositionally biased region" description="Basic and acidic residues" evidence="1">
    <location>
        <begin position="70"/>
        <end position="97"/>
    </location>
</feature>
<feature type="non-terminal residue" evidence="2">
    <location>
        <position position="1"/>
    </location>
</feature>
<proteinExistence type="predicted"/>
<dbReference type="GO" id="GO:0016491">
    <property type="term" value="F:oxidoreductase activity"/>
    <property type="evidence" value="ECO:0007669"/>
    <property type="project" value="UniProtKB-KW"/>
</dbReference>
<sequence>AARRHRAGHERGRGGRGHRPALPALRERRAPARRARLRRVRGVPAGAPRPGRGPRSHELRPARGLRRRRDHEPARRLSRHRGADVGRQPDRARDRPGRLLRGAAPRPGRRGAAPPLAARRVRSSAARVRGSDHGARRGVRRRRA</sequence>
<feature type="region of interest" description="Disordered" evidence="1">
    <location>
        <begin position="1"/>
        <end position="144"/>
    </location>
</feature>
<dbReference type="AlphaFoldDB" id="A0A6J4TXH0"/>
<feature type="compositionally biased region" description="Low complexity" evidence="1">
    <location>
        <begin position="99"/>
        <end position="128"/>
    </location>
</feature>
<dbReference type="EC" id="1.3.99.2" evidence="2"/>
<gene>
    <name evidence="2" type="ORF">AVDCRST_MAG79-1236</name>
</gene>
<reference evidence="2" key="1">
    <citation type="submission" date="2020-02" db="EMBL/GenBank/DDBJ databases">
        <authorList>
            <person name="Meier V. D."/>
        </authorList>
    </citation>
    <scope>NUCLEOTIDE SEQUENCE</scope>
    <source>
        <strain evidence="2">AVDCRST_MAG79</strain>
    </source>
</reference>
<feature type="non-terminal residue" evidence="2">
    <location>
        <position position="144"/>
    </location>
</feature>
<evidence type="ECO:0000313" key="2">
    <source>
        <dbReference type="EMBL" id="CAA9534589.1"/>
    </source>
</evidence>
<organism evidence="2">
    <name type="scientific">uncultured Thermoleophilia bacterium</name>
    <dbReference type="NCBI Taxonomy" id="1497501"/>
    <lineage>
        <taxon>Bacteria</taxon>
        <taxon>Bacillati</taxon>
        <taxon>Actinomycetota</taxon>
        <taxon>Thermoleophilia</taxon>
        <taxon>environmental samples</taxon>
    </lineage>
</organism>
<protein>
    <submittedName>
        <fullName evidence="2">Butyryl-CoA dehydrogenase</fullName>
        <ecNumber evidence="2">1.3.99.2</ecNumber>
    </submittedName>
</protein>
<dbReference type="EMBL" id="CADCWC010000199">
    <property type="protein sequence ID" value="CAA9534589.1"/>
    <property type="molecule type" value="Genomic_DNA"/>
</dbReference>